<dbReference type="EMBL" id="BARW01000585">
    <property type="protein sequence ID" value="GAI66444.1"/>
    <property type="molecule type" value="Genomic_DNA"/>
</dbReference>
<dbReference type="CDD" id="cd06221">
    <property type="entry name" value="sulfite_reductase_like"/>
    <property type="match status" value="1"/>
</dbReference>
<dbReference type="AlphaFoldDB" id="X1SF81"/>
<gene>
    <name evidence="2" type="ORF">S12H4_02400</name>
</gene>
<dbReference type="InterPro" id="IPR008333">
    <property type="entry name" value="Cbr1-like_FAD-bd_dom"/>
</dbReference>
<proteinExistence type="predicted"/>
<accession>X1SF81</accession>
<organism evidence="2">
    <name type="scientific">marine sediment metagenome</name>
    <dbReference type="NCBI Taxonomy" id="412755"/>
    <lineage>
        <taxon>unclassified sequences</taxon>
        <taxon>metagenomes</taxon>
        <taxon>ecological metagenomes</taxon>
    </lineage>
</organism>
<dbReference type="Pfam" id="PF10418">
    <property type="entry name" value="DHODB_Fe-S_bind"/>
    <property type="match status" value="1"/>
</dbReference>
<dbReference type="PROSITE" id="PS51384">
    <property type="entry name" value="FAD_FR"/>
    <property type="match status" value="1"/>
</dbReference>
<sequence>MEAVIEEVIIENPIIRTFVIKSREPLRFTPGQFIMLTVPGVGESPFTPSSSCFEVERFEVTVLRQPGGKVTSALHEMKPGDIVGVRGPFGHGYPLERFKRNEVYVVGGGVGMAPMRALMLALLHEADQYKRIILRYGAREPELRMYKELCQQWEIDPQVDAIYTVDVADETWPSDEKHRVGVVTTILKPEDIQDVKNAFSVGCGPPIMLRFMAPVLSKIGFAPKHMFFSLEKNMSCGVGMCGHCRIGNYYVCKDGPDFSYDKIKDFADVWT</sequence>
<dbReference type="PIRSF" id="PIRSF006816">
    <property type="entry name" value="Cyc3_hyd_g"/>
    <property type="match status" value="1"/>
</dbReference>
<comment type="caution">
    <text evidence="2">The sequence shown here is derived from an EMBL/GenBank/DDBJ whole genome shotgun (WGS) entry which is preliminary data.</text>
</comment>
<dbReference type="PANTHER" id="PTHR43513">
    <property type="entry name" value="DIHYDROOROTATE DEHYDROGENASE B (NAD(+)), ELECTRON TRANSFER SUBUNIT"/>
    <property type="match status" value="1"/>
</dbReference>
<dbReference type="SUPFAM" id="SSF63380">
    <property type="entry name" value="Riboflavin synthase domain-like"/>
    <property type="match status" value="1"/>
</dbReference>
<reference evidence="2" key="1">
    <citation type="journal article" date="2014" name="Front. Microbiol.">
        <title>High frequency of phylogenetically diverse reductive dehalogenase-homologous genes in deep subseafloor sedimentary metagenomes.</title>
        <authorList>
            <person name="Kawai M."/>
            <person name="Futagami T."/>
            <person name="Toyoda A."/>
            <person name="Takaki Y."/>
            <person name="Nishi S."/>
            <person name="Hori S."/>
            <person name="Arai W."/>
            <person name="Tsubouchi T."/>
            <person name="Morono Y."/>
            <person name="Uchiyama I."/>
            <person name="Ito T."/>
            <person name="Fujiyama A."/>
            <person name="Inagaki F."/>
            <person name="Takami H."/>
        </authorList>
    </citation>
    <scope>NUCLEOTIDE SEQUENCE</scope>
    <source>
        <strain evidence="2">Expedition CK06-06</strain>
    </source>
</reference>
<dbReference type="GO" id="GO:0006221">
    <property type="term" value="P:pyrimidine nucleotide biosynthetic process"/>
    <property type="evidence" value="ECO:0007669"/>
    <property type="project" value="InterPro"/>
</dbReference>
<dbReference type="Pfam" id="PF00970">
    <property type="entry name" value="FAD_binding_6"/>
    <property type="match status" value="1"/>
</dbReference>
<dbReference type="InterPro" id="IPR017927">
    <property type="entry name" value="FAD-bd_FR_type"/>
</dbReference>
<dbReference type="Gene3D" id="2.40.30.10">
    <property type="entry name" value="Translation factors"/>
    <property type="match status" value="1"/>
</dbReference>
<dbReference type="InterPro" id="IPR012165">
    <property type="entry name" value="Cyt_c3_hydrogenase_gsu"/>
</dbReference>
<feature type="domain" description="FAD-binding FR-type" evidence="1">
    <location>
        <begin position="1"/>
        <end position="95"/>
    </location>
</feature>
<dbReference type="Pfam" id="PF00175">
    <property type="entry name" value="NAD_binding_1"/>
    <property type="match status" value="1"/>
</dbReference>
<evidence type="ECO:0000313" key="2">
    <source>
        <dbReference type="EMBL" id="GAI66444.1"/>
    </source>
</evidence>
<dbReference type="InterPro" id="IPR019480">
    <property type="entry name" value="Dihydroorotate_DH_Fe-S-bd"/>
</dbReference>
<dbReference type="SUPFAM" id="SSF52343">
    <property type="entry name" value="Ferredoxin reductase-like, C-terminal NADP-linked domain"/>
    <property type="match status" value="1"/>
</dbReference>
<dbReference type="GO" id="GO:0016491">
    <property type="term" value="F:oxidoreductase activity"/>
    <property type="evidence" value="ECO:0007669"/>
    <property type="project" value="InterPro"/>
</dbReference>
<dbReference type="InterPro" id="IPR050353">
    <property type="entry name" value="PyrK_electron_transfer"/>
</dbReference>
<name>X1SF81_9ZZZZ</name>
<dbReference type="GO" id="GO:0050660">
    <property type="term" value="F:flavin adenine dinucleotide binding"/>
    <property type="evidence" value="ECO:0007669"/>
    <property type="project" value="InterPro"/>
</dbReference>
<evidence type="ECO:0000259" key="1">
    <source>
        <dbReference type="PROSITE" id="PS51384"/>
    </source>
</evidence>
<dbReference type="InterPro" id="IPR017938">
    <property type="entry name" value="Riboflavin_synthase-like_b-brl"/>
</dbReference>
<dbReference type="InterPro" id="IPR001433">
    <property type="entry name" value="OxRdtase_FAD/NAD-bd"/>
</dbReference>
<dbReference type="PRINTS" id="PR00406">
    <property type="entry name" value="CYTB5RDTASE"/>
</dbReference>
<dbReference type="InterPro" id="IPR039261">
    <property type="entry name" value="FNR_nucleotide-bd"/>
</dbReference>
<dbReference type="Gene3D" id="3.40.50.80">
    <property type="entry name" value="Nucleotide-binding domain of ferredoxin-NADP reductase (FNR) module"/>
    <property type="match status" value="1"/>
</dbReference>
<protein>
    <recommendedName>
        <fullName evidence="1">FAD-binding FR-type domain-containing protein</fullName>
    </recommendedName>
</protein>
<dbReference type="GO" id="GO:0051537">
    <property type="term" value="F:2 iron, 2 sulfur cluster binding"/>
    <property type="evidence" value="ECO:0007669"/>
    <property type="project" value="InterPro"/>
</dbReference>